<reference evidence="2 3" key="1">
    <citation type="submission" date="2019-10" db="EMBL/GenBank/DDBJ databases">
        <authorList>
            <person name="Palmer J.M."/>
        </authorList>
    </citation>
    <scope>NUCLEOTIDE SEQUENCE [LARGE SCALE GENOMIC DNA]</scope>
    <source>
        <strain evidence="2 3">TWF730</strain>
    </source>
</reference>
<dbReference type="EMBL" id="JAVHNS010000005">
    <property type="protein sequence ID" value="KAK6354254.1"/>
    <property type="molecule type" value="Genomic_DNA"/>
</dbReference>
<comment type="caution">
    <text evidence="2">The sequence shown here is derived from an EMBL/GenBank/DDBJ whole genome shotgun (WGS) entry which is preliminary data.</text>
</comment>
<feature type="region of interest" description="Disordered" evidence="1">
    <location>
        <begin position="687"/>
        <end position="706"/>
    </location>
</feature>
<evidence type="ECO:0000313" key="3">
    <source>
        <dbReference type="Proteomes" id="UP001373714"/>
    </source>
</evidence>
<sequence length="967" mass="111942">MSTRQGHPGSPQDNDDLSKATSNLHIASPMPWRPLPPDLGLSYPESEIPDHMRYSPSPFFASPRSASSIPLAHDPQFYTPHHAYRGIQQPQTRGFDPTTFDERFVHEAPPPRRTNQSYTQQTPMNHFNTQNFPMFASEGPHDSYQPTYAFQQQLPREYQPYMGDTRQGDPMQREQWIGPAGQPYPDPSGYGSQYGTMGWDNQSDFDDHSSVHSYLHEREPFVNQPEMENPFLSNRGKARSDTEGGIRQLYRQENYSSFAKKIQHADTSGFVFPPKQRVEPDTRFTPSILPPRVEMEIPVSYPDKMRDEKDRASTKSVKSEQQDHKPWEFGPRPSTVHGRPVHPEKGKPSDNQEAKSVSEAGVGKETKIQTPEAVAALKAEARRRIQEQFKAQVAKKLEESQRVIVPTPETITNDAYDRMNALGLLAHPALQLGLIPNKMDTRNIHMKFKDLLQSIRMEESTQIEVHLRLSEKLLLDLNLTGYNLLLAAGKLPVPIMTPFEMMGVPMPEPYGDYTDADGVSLRYIEKYHPIRFRLKYAPLSSYPMTREVQLRTGEYYMRTRYAQYGKNPFVSDYEDPEGNPEDRDFHFKVSPKHWELPKDYQKNYPSAARWEEIAIIKTYHQALIVQQHLFLSFLNSGPSFFMDWEHFLLAKEREAIMIRAFSLTVRMTSDDCHEWVDKEWIKLSEEEKKKRSDQVPEARDEDQEFNLSDYREVDENNFPIPFGRDMYKGITINVNESPPPPKDPPEKSMASYSLFCHELHPYYFGRDPELLQTIFAQALIMPDLKKFPTDPNALGENYFWKPVLSVKEPQRIKLGGELQLHLPYLPGIPLGVNILERVRADRTFFYSAFFFHLLTVWREYKDEKVWYYGNGTPHRYDPNKPPANLGCPKSKFPKGEKWMEGSEIAKHAGHLQHLVDILNMGIFIDRWVPEDDKVKEEKPESEPESWFGAKKTAINRAPSPQMKEWKK</sequence>
<feature type="region of interest" description="Disordered" evidence="1">
    <location>
        <begin position="1"/>
        <end position="38"/>
    </location>
</feature>
<feature type="compositionally biased region" description="Basic and acidic residues" evidence="1">
    <location>
        <begin position="341"/>
        <end position="353"/>
    </location>
</feature>
<dbReference type="AlphaFoldDB" id="A0AAV9V3Q9"/>
<evidence type="ECO:0000256" key="1">
    <source>
        <dbReference type="SAM" id="MobiDB-lite"/>
    </source>
</evidence>
<feature type="compositionally biased region" description="Basic and acidic residues" evidence="1">
    <location>
        <begin position="303"/>
        <end position="327"/>
    </location>
</feature>
<organism evidence="2 3">
    <name type="scientific">Orbilia blumenaviensis</name>
    <dbReference type="NCBI Taxonomy" id="1796055"/>
    <lineage>
        <taxon>Eukaryota</taxon>
        <taxon>Fungi</taxon>
        <taxon>Dikarya</taxon>
        <taxon>Ascomycota</taxon>
        <taxon>Pezizomycotina</taxon>
        <taxon>Orbiliomycetes</taxon>
        <taxon>Orbiliales</taxon>
        <taxon>Orbiliaceae</taxon>
        <taxon>Orbilia</taxon>
    </lineage>
</organism>
<evidence type="ECO:0000313" key="2">
    <source>
        <dbReference type="EMBL" id="KAK6354254.1"/>
    </source>
</evidence>
<name>A0AAV9V3Q9_9PEZI</name>
<feature type="region of interest" description="Disordered" evidence="1">
    <location>
        <begin position="301"/>
        <end position="366"/>
    </location>
</feature>
<protein>
    <submittedName>
        <fullName evidence="2">Uncharacterized protein</fullName>
    </submittedName>
</protein>
<feature type="compositionally biased region" description="Basic and acidic residues" evidence="1">
    <location>
        <begin position="687"/>
        <end position="698"/>
    </location>
</feature>
<keyword evidence="3" id="KW-1185">Reference proteome</keyword>
<dbReference type="Proteomes" id="UP001373714">
    <property type="component" value="Unassembled WGS sequence"/>
</dbReference>
<feature type="region of interest" description="Disordered" evidence="1">
    <location>
        <begin position="933"/>
        <end position="967"/>
    </location>
</feature>
<gene>
    <name evidence="2" type="ORF">TWF730_008666</name>
</gene>
<accession>A0AAV9V3Q9</accession>
<proteinExistence type="predicted"/>